<comment type="caution">
    <text evidence="1">The sequence shown here is derived from an EMBL/GenBank/DDBJ whole genome shotgun (WGS) entry which is preliminary data.</text>
</comment>
<reference evidence="1 2" key="1">
    <citation type="submission" date="2014-12" db="EMBL/GenBank/DDBJ databases">
        <title>Draft genome sequences of 29 type strains of Enterococci.</title>
        <authorList>
            <person name="Zhong Z."/>
            <person name="Sun Z."/>
            <person name="Liu W."/>
            <person name="Zhang W."/>
            <person name="Zhang H."/>
        </authorList>
    </citation>
    <scope>NUCLEOTIDE SEQUENCE [LARGE SCALE GENOMIC DNA]</scope>
    <source>
        <strain evidence="1 2">DSM 17029</strain>
    </source>
</reference>
<gene>
    <name evidence="1" type="ORF">RU97_GL002543</name>
</gene>
<organism evidence="1 2">
    <name type="scientific">Enterococcus canis</name>
    <dbReference type="NCBI Taxonomy" id="214095"/>
    <lineage>
        <taxon>Bacteria</taxon>
        <taxon>Bacillati</taxon>
        <taxon>Bacillota</taxon>
        <taxon>Bacilli</taxon>
        <taxon>Lactobacillales</taxon>
        <taxon>Enterococcaceae</taxon>
        <taxon>Enterococcus</taxon>
    </lineage>
</organism>
<dbReference type="AlphaFoldDB" id="A0A1L8R1R3"/>
<dbReference type="STRING" id="214095.RU97_GL002543"/>
<keyword evidence="2" id="KW-1185">Reference proteome</keyword>
<dbReference type="EMBL" id="JXKH01000075">
    <property type="protein sequence ID" value="OJG13719.1"/>
    <property type="molecule type" value="Genomic_DNA"/>
</dbReference>
<proteinExistence type="predicted"/>
<name>A0A1L8R1R3_9ENTE</name>
<evidence type="ECO:0000313" key="1">
    <source>
        <dbReference type="EMBL" id="OJG13719.1"/>
    </source>
</evidence>
<evidence type="ECO:0000313" key="2">
    <source>
        <dbReference type="Proteomes" id="UP000181884"/>
    </source>
</evidence>
<accession>A0A1L8R1R3</accession>
<dbReference type="Proteomes" id="UP000181884">
    <property type="component" value="Unassembled WGS sequence"/>
</dbReference>
<dbReference type="Pfam" id="PF12846">
    <property type="entry name" value="AAA_10"/>
    <property type="match status" value="1"/>
</dbReference>
<sequence length="98" mass="11268">MDYDREDKKELLSYKFAFRPNQKEAQEKVLHFFGMEPNSANVQLMNELKSGTCLFQDHRGRNQPIAIDVLFDSWLLAISSTNKEDEATQVALALEQSS</sequence>
<protein>
    <submittedName>
        <fullName evidence="1">Uncharacterized protein</fullName>
    </submittedName>
</protein>